<feature type="domain" description="Glycogen debranching enzyme C-terminal" evidence="1">
    <location>
        <begin position="395"/>
        <end position="566"/>
    </location>
</feature>
<dbReference type="Proteomes" id="UP000316080">
    <property type="component" value="Unassembled WGS sequence"/>
</dbReference>
<dbReference type="InterPro" id="IPR008928">
    <property type="entry name" value="6-hairpin_glycosidase_sf"/>
</dbReference>
<evidence type="ECO:0000313" key="5">
    <source>
        <dbReference type="Proteomes" id="UP000317265"/>
    </source>
</evidence>
<reference evidence="2 4" key="2">
    <citation type="journal article" date="2019" name="Nat. Microbiol.">
        <title>Wide diversity of methane and short-chain alkane metabolisms in uncultured archaea.</title>
        <authorList>
            <person name="Borrel G."/>
            <person name="Adam P.S."/>
            <person name="McKay L.J."/>
            <person name="Chen L.X."/>
            <person name="Sierra-Garcia I.N."/>
            <person name="Sieber C.M."/>
            <person name="Letourneur Q."/>
            <person name="Ghozlane A."/>
            <person name="Andersen G.L."/>
            <person name="Li W.J."/>
            <person name="Hallam S.J."/>
            <person name="Muyzer G."/>
            <person name="de Oliveira V.M."/>
            <person name="Inskeep W.P."/>
            <person name="Banfield J.F."/>
            <person name="Gribaldo S."/>
        </authorList>
    </citation>
    <scope>NUCLEOTIDE SEQUENCE [LARGE SCALE GENOMIC DNA]</scope>
    <source>
        <strain evidence="2">Verst-YHS</strain>
    </source>
</reference>
<dbReference type="InterPro" id="IPR012341">
    <property type="entry name" value="6hp_glycosidase-like_sf"/>
</dbReference>
<dbReference type="Gene3D" id="1.50.10.10">
    <property type="match status" value="1"/>
</dbReference>
<dbReference type="SUPFAM" id="SSF48208">
    <property type="entry name" value="Six-hairpin glycosidases"/>
    <property type="match status" value="1"/>
</dbReference>
<dbReference type="EMBL" id="QNVI01000058">
    <property type="protein sequence ID" value="TDA38147.1"/>
    <property type="molecule type" value="Genomic_DNA"/>
</dbReference>
<sequence>MEFKAIEDPDWDFARNKHILLKSPIGEWSSSIFSSEVFINGEKFIGPNRDCPFQGLITSINGCIVKIIDGILFSSEGIGEKVIIEPYKAKYVYPDLEVDLEFKNDYFQVSFNRDCKILLFFETPNVDINNEWIILCNDIAKIGPFRSIKWINYHTDWIYKIDCGFRYRDEKDYIRFFREIRRIYAPFIGIPKEKYLKIMINGKKDPWNIKENSWINKLYFTDEKIGNLLIFRLSTLRSFGLDLNGIWFPEAGCWWFRQPWTRDALEGIINNFEVYTKIFEWDEKLKNFVIFLMKIVEKEGKLPNIIGCKETSVDALPLLLYLCSKLGINVEKIVISLLKEMEKREIIEYGEPVMRNDLIACIPYQSWIDSRINEKPTRFPEEWNEWWLPKYSLPEVNAYWIRALKLIYENSKNNEIKDYLERMEIAFKNKFWNGEFIVDIIDIEKNKRVNELTSCGVTALSCTLHLFEKNEVIKAFKSIKSLIVYRTLRVIGKETYPFGIAISSRIEPYFGDREYHKSTIWPRDTPYFIKILEYLGYEDMIKGILLNNLDHMISEGAIFYINEIFGHPVGKNPNPTEWSMNPIPLKNPAQYWSHWCDPYIGRFLFITS</sequence>
<dbReference type="GO" id="GO:0005975">
    <property type="term" value="P:carbohydrate metabolic process"/>
    <property type="evidence" value="ECO:0007669"/>
    <property type="project" value="InterPro"/>
</dbReference>
<protein>
    <recommendedName>
        <fullName evidence="1">Glycogen debranching enzyme C-terminal domain-containing protein</fullName>
    </recommendedName>
</protein>
<accession>A0A520KEU8</accession>
<dbReference type="InterPro" id="IPR032790">
    <property type="entry name" value="GDE_C"/>
</dbReference>
<evidence type="ECO:0000313" key="2">
    <source>
        <dbReference type="EMBL" id="RZN55801.1"/>
    </source>
</evidence>
<evidence type="ECO:0000313" key="3">
    <source>
        <dbReference type="EMBL" id="TDA38147.1"/>
    </source>
</evidence>
<organism evidence="2 4">
    <name type="scientific">Thermoproteota archaeon</name>
    <dbReference type="NCBI Taxonomy" id="2056631"/>
    <lineage>
        <taxon>Archaea</taxon>
        <taxon>Thermoproteota</taxon>
    </lineage>
</organism>
<evidence type="ECO:0000313" key="4">
    <source>
        <dbReference type="Proteomes" id="UP000316080"/>
    </source>
</evidence>
<dbReference type="AlphaFoldDB" id="A0A520KEU8"/>
<dbReference type="Proteomes" id="UP000317265">
    <property type="component" value="Unassembled WGS sequence"/>
</dbReference>
<evidence type="ECO:0000259" key="1">
    <source>
        <dbReference type="Pfam" id="PF06202"/>
    </source>
</evidence>
<dbReference type="EMBL" id="RXIH01000035">
    <property type="protein sequence ID" value="RZN55801.1"/>
    <property type="molecule type" value="Genomic_DNA"/>
</dbReference>
<proteinExistence type="predicted"/>
<gene>
    <name evidence="3" type="ORF">DSO09_05015</name>
    <name evidence="2" type="ORF">EF809_04465</name>
</gene>
<comment type="caution">
    <text evidence="2">The sequence shown here is derived from an EMBL/GenBank/DDBJ whole genome shotgun (WGS) entry which is preliminary data.</text>
</comment>
<reference evidence="3 5" key="1">
    <citation type="journal article" date="2019" name="Nat. Microbiol.">
        <title>Expanding anaerobic alkane metabolism in the domain of Archaea.</title>
        <authorList>
            <person name="Wang Y."/>
            <person name="Wegener G."/>
            <person name="Hou J."/>
            <person name="Wang F."/>
            <person name="Xiao X."/>
        </authorList>
    </citation>
    <scope>NUCLEOTIDE SEQUENCE [LARGE SCALE GENOMIC DNA]</scope>
    <source>
        <strain evidence="3">WYZ-LMO11</strain>
    </source>
</reference>
<dbReference type="Pfam" id="PF06202">
    <property type="entry name" value="GDE_C"/>
    <property type="match status" value="1"/>
</dbReference>
<name>A0A520KEU8_9CREN</name>